<dbReference type="AlphaFoldDB" id="A0A9D1JLH3"/>
<reference evidence="4" key="2">
    <citation type="journal article" date="2021" name="PeerJ">
        <title>Extensive microbial diversity within the chicken gut microbiome revealed by metagenomics and culture.</title>
        <authorList>
            <person name="Gilroy R."/>
            <person name="Ravi A."/>
            <person name="Getino M."/>
            <person name="Pursley I."/>
            <person name="Horton D.L."/>
            <person name="Alikhan N.F."/>
            <person name="Baker D."/>
            <person name="Gharbi K."/>
            <person name="Hall N."/>
            <person name="Watson M."/>
            <person name="Adriaenssens E.M."/>
            <person name="Foster-Nyarko E."/>
            <person name="Jarju S."/>
            <person name="Secka A."/>
            <person name="Antonio M."/>
            <person name="Oren A."/>
            <person name="Chaudhuri R.R."/>
            <person name="La Ragione R."/>
            <person name="Hildebrand F."/>
            <person name="Pallen M.J."/>
        </authorList>
    </citation>
    <scope>NUCLEOTIDE SEQUENCE</scope>
    <source>
        <strain evidence="4">CHK190-19873</strain>
    </source>
</reference>
<dbReference type="InterPro" id="IPR024654">
    <property type="entry name" value="Calcineurin-like_PHP_lpxH"/>
</dbReference>
<dbReference type="PANTHER" id="PTHR11124">
    <property type="entry name" value="VACUOLAR SORTING PROTEIN VPS29"/>
    <property type="match status" value="1"/>
</dbReference>
<dbReference type="GO" id="GO:0016787">
    <property type="term" value="F:hydrolase activity"/>
    <property type="evidence" value="ECO:0007669"/>
    <property type="project" value="UniProtKB-UniRule"/>
</dbReference>
<dbReference type="Proteomes" id="UP000823935">
    <property type="component" value="Unassembled WGS sequence"/>
</dbReference>
<evidence type="ECO:0000256" key="1">
    <source>
        <dbReference type="ARBA" id="ARBA00008950"/>
    </source>
</evidence>
<proteinExistence type="inferred from homology"/>
<dbReference type="Gene3D" id="3.60.21.10">
    <property type="match status" value="1"/>
</dbReference>
<sequence length="233" mass="26286">MKIAVLSDTHGLLRPEVQTVIRDCDAVIHAGDIDSEKILDEIEKEKKTDAPFFAVRGNCDGEWAKKLPLSEKFSLGGWNFYLTHRKKDVPEDLGDRQVIVFGHSHKFSEKVKDGRLWLNPGSCGKRRFRDEITMAVLCLEETEWTVKRLDVSRGSEEPGTGRNETAEIPSEDLLKRIEKILKKMDKGQQVSRIAADLGLDEAFVAQICRIRVTHPGVTAHGILDKVEVNRTGR</sequence>
<dbReference type="SUPFAM" id="SSF56300">
    <property type="entry name" value="Metallo-dependent phosphatases"/>
    <property type="match status" value="1"/>
</dbReference>
<reference evidence="4" key="1">
    <citation type="submission" date="2020-10" db="EMBL/GenBank/DDBJ databases">
        <authorList>
            <person name="Gilroy R."/>
        </authorList>
    </citation>
    <scope>NUCLEOTIDE SEQUENCE</scope>
    <source>
        <strain evidence="4">CHK190-19873</strain>
    </source>
</reference>
<dbReference type="EC" id="3.1.4.-" evidence="2"/>
<name>A0A9D1JLH3_9FIRM</name>
<dbReference type="InterPro" id="IPR029052">
    <property type="entry name" value="Metallo-depent_PP-like"/>
</dbReference>
<organism evidence="4 5">
    <name type="scientific">Candidatus Limivivens intestinipullorum</name>
    <dbReference type="NCBI Taxonomy" id="2840858"/>
    <lineage>
        <taxon>Bacteria</taxon>
        <taxon>Bacillati</taxon>
        <taxon>Bacillota</taxon>
        <taxon>Clostridia</taxon>
        <taxon>Lachnospirales</taxon>
        <taxon>Lachnospiraceae</taxon>
        <taxon>Lachnospiraceae incertae sedis</taxon>
        <taxon>Candidatus Limivivens</taxon>
    </lineage>
</organism>
<accession>A0A9D1JLH3</accession>
<dbReference type="EMBL" id="DVIQ01000115">
    <property type="protein sequence ID" value="HIS33245.1"/>
    <property type="molecule type" value="Genomic_DNA"/>
</dbReference>
<comment type="caution">
    <text evidence="4">The sequence shown here is derived from an EMBL/GenBank/DDBJ whole genome shotgun (WGS) entry which is preliminary data.</text>
</comment>
<dbReference type="NCBIfam" id="TIGR00040">
    <property type="entry name" value="yfcE"/>
    <property type="match status" value="1"/>
</dbReference>
<dbReference type="Pfam" id="PF12850">
    <property type="entry name" value="Metallophos_2"/>
    <property type="match status" value="1"/>
</dbReference>
<dbReference type="InterPro" id="IPR000979">
    <property type="entry name" value="Phosphodiesterase_MJ0936/Vps29"/>
</dbReference>
<feature type="domain" description="Calcineurin-like phosphoesterase" evidence="3">
    <location>
        <begin position="1"/>
        <end position="140"/>
    </location>
</feature>
<gene>
    <name evidence="4" type="ORF">IAB44_17125</name>
</gene>
<keyword evidence="2" id="KW-0479">Metal-binding</keyword>
<protein>
    <recommendedName>
        <fullName evidence="2">Phosphoesterase</fullName>
        <ecNumber evidence="2">3.1.4.-</ecNumber>
    </recommendedName>
</protein>
<evidence type="ECO:0000313" key="4">
    <source>
        <dbReference type="EMBL" id="HIS33245.1"/>
    </source>
</evidence>
<dbReference type="GO" id="GO:0046872">
    <property type="term" value="F:metal ion binding"/>
    <property type="evidence" value="ECO:0007669"/>
    <property type="project" value="UniProtKB-KW"/>
</dbReference>
<evidence type="ECO:0000313" key="5">
    <source>
        <dbReference type="Proteomes" id="UP000823935"/>
    </source>
</evidence>
<comment type="similarity">
    <text evidence="1 2">Belongs to the metallophosphoesterase superfamily. YfcE family.</text>
</comment>
<evidence type="ECO:0000259" key="3">
    <source>
        <dbReference type="Pfam" id="PF12850"/>
    </source>
</evidence>
<comment type="cofactor">
    <cofactor evidence="2">
        <name>a divalent metal cation</name>
        <dbReference type="ChEBI" id="CHEBI:60240"/>
    </cofactor>
</comment>
<evidence type="ECO:0000256" key="2">
    <source>
        <dbReference type="RuleBase" id="RU362039"/>
    </source>
</evidence>